<comment type="caution">
    <text evidence="4">The sequence shown here is derived from an EMBL/GenBank/DDBJ whole genome shotgun (WGS) entry which is preliminary data.</text>
</comment>
<gene>
    <name evidence="4" type="ORF">L196_05116</name>
</gene>
<dbReference type="CDD" id="cd07103">
    <property type="entry name" value="ALDH_F5_SSADH_GabD"/>
    <property type="match status" value="1"/>
</dbReference>
<dbReference type="Gene3D" id="3.40.605.10">
    <property type="entry name" value="Aldehyde Dehydrogenase, Chain A, domain 1"/>
    <property type="match status" value="1"/>
</dbReference>
<dbReference type="AlphaFoldDB" id="A0AB33Z2C5"/>
<dbReference type="InterPro" id="IPR016162">
    <property type="entry name" value="Ald_DH_N"/>
</dbReference>
<dbReference type="InterPro" id="IPR016161">
    <property type="entry name" value="Ald_DH/histidinol_DH"/>
</dbReference>
<evidence type="ECO:0000313" key="5">
    <source>
        <dbReference type="Proteomes" id="UP000015462"/>
    </source>
</evidence>
<dbReference type="Gene3D" id="3.40.309.10">
    <property type="entry name" value="Aldehyde Dehydrogenase, Chain A, domain 2"/>
    <property type="match status" value="1"/>
</dbReference>
<evidence type="ECO:0000313" key="4">
    <source>
        <dbReference type="EMBL" id="EPD13405.1"/>
    </source>
</evidence>
<dbReference type="RefSeq" id="WP_016390191.1">
    <property type="nucleotide sequence ID" value="NZ_KE646806.1"/>
</dbReference>
<dbReference type="PANTHER" id="PTHR43353:SF5">
    <property type="entry name" value="SUCCINATE-SEMIALDEHYDE DEHYDROGENASE, MITOCHONDRIAL"/>
    <property type="match status" value="1"/>
</dbReference>
<dbReference type="FunFam" id="3.40.309.10:FF:000004">
    <property type="entry name" value="Succinate-semialdehyde dehydrogenase I"/>
    <property type="match status" value="1"/>
</dbReference>
<sequence>MQDNDYTQPALFIDGEWVTQTSRYGEVLNPATDEVLAKFPIADEEQIERALASSEAAFEQWRKTSYDERIEIMHRAAAILRENAEHTARCMTMEHGKPLADSKGEVENCACLLEWCSTAAADHVDRTLPELKGFVDRTVRKEPIGPVAAFPAWNFPASLATRKMASAIAVGCSVIVKPAKETPVSFMAVVDALDKAGLPKGVVNILMGDSSLISKKLIESPVIKKISFTGSTPVGQKLAALAGDQAKPCVMELGGHAPVLVFDDAKLDKAIDLSVTTKSRNSGQVCISPTRFFVQEAVYDKFLTGFTEKFSALRIGNGLDNDTQMGPLANPRRIAEIDDLVQDAVSKGARLMTGGKRLDRPGNFYEATVLADVPATARIMQEEPFGPIAIINKFSSYDEAIEKANNTDFALASYAFSGSQETIDKLGNDLDSGKVGINGYPVVFLDSPLGGRRQSGYGSEGGYEGLDAYRIVKFVSQSAI</sequence>
<accession>A0AB33Z2C5</accession>
<dbReference type="InterPro" id="IPR016163">
    <property type="entry name" value="Ald_DH_C"/>
</dbReference>
<name>A0AB33Z2C5_9GAMM</name>
<evidence type="ECO:0000256" key="2">
    <source>
        <dbReference type="ARBA" id="ARBA00023002"/>
    </source>
</evidence>
<keyword evidence="2" id="KW-0560">Oxidoreductase</keyword>
<dbReference type="EMBL" id="ASHL01000003">
    <property type="protein sequence ID" value="EPD13405.1"/>
    <property type="molecule type" value="Genomic_DNA"/>
</dbReference>
<feature type="domain" description="Aldehyde dehydrogenase" evidence="3">
    <location>
        <begin position="17"/>
        <end position="475"/>
    </location>
</feature>
<evidence type="ECO:0000259" key="3">
    <source>
        <dbReference type="Pfam" id="PF00171"/>
    </source>
</evidence>
<dbReference type="Proteomes" id="UP000015462">
    <property type="component" value="Unassembled WGS sequence"/>
</dbReference>
<dbReference type="SUPFAM" id="SSF53720">
    <property type="entry name" value="ALDH-like"/>
    <property type="match status" value="1"/>
</dbReference>
<evidence type="ECO:0000256" key="1">
    <source>
        <dbReference type="ARBA" id="ARBA00009986"/>
    </source>
</evidence>
<dbReference type="PANTHER" id="PTHR43353">
    <property type="entry name" value="SUCCINATE-SEMIALDEHYDE DEHYDROGENASE, MITOCHONDRIAL"/>
    <property type="match status" value="1"/>
</dbReference>
<reference evidence="4 5" key="1">
    <citation type="journal article" date="2013" name="Genome Announc.">
        <title>Genome Sequence of the Pyrene- and Fluoranthene-Degrading Bacterium Cycloclasticus sp. Strain PY97M.</title>
        <authorList>
            <person name="Cui Z."/>
            <person name="Xu G."/>
            <person name="Li Q."/>
            <person name="Gao W."/>
            <person name="Zheng L."/>
        </authorList>
    </citation>
    <scope>NUCLEOTIDE SEQUENCE [LARGE SCALE GENOMIC DNA]</scope>
    <source>
        <strain evidence="4 5">PY97M</strain>
    </source>
</reference>
<dbReference type="InterPro" id="IPR050740">
    <property type="entry name" value="Aldehyde_DH_Superfamily"/>
</dbReference>
<proteinExistence type="inferred from homology"/>
<keyword evidence="5" id="KW-1185">Reference proteome</keyword>
<dbReference type="InterPro" id="IPR015590">
    <property type="entry name" value="Aldehyde_DH_dom"/>
</dbReference>
<organism evidence="4 5">
    <name type="scientific">Cycloclasticus pugetii</name>
    <dbReference type="NCBI Taxonomy" id="34068"/>
    <lineage>
        <taxon>Bacteria</taxon>
        <taxon>Pseudomonadati</taxon>
        <taxon>Pseudomonadota</taxon>
        <taxon>Gammaproteobacteria</taxon>
        <taxon>Thiotrichales</taxon>
        <taxon>Piscirickettsiaceae</taxon>
        <taxon>Cycloclasticus</taxon>
    </lineage>
</organism>
<dbReference type="Pfam" id="PF00171">
    <property type="entry name" value="Aldedh"/>
    <property type="match status" value="1"/>
</dbReference>
<dbReference type="GO" id="GO:0016620">
    <property type="term" value="F:oxidoreductase activity, acting on the aldehyde or oxo group of donors, NAD or NADP as acceptor"/>
    <property type="evidence" value="ECO:0007669"/>
    <property type="project" value="InterPro"/>
</dbReference>
<dbReference type="FunFam" id="3.40.605.10:FF:000007">
    <property type="entry name" value="NAD/NADP-dependent betaine aldehyde dehydrogenase"/>
    <property type="match status" value="1"/>
</dbReference>
<comment type="similarity">
    <text evidence="1">Belongs to the aldehyde dehydrogenase family.</text>
</comment>
<protein>
    <submittedName>
        <fullName evidence="4">Succinate-semialdehyde dehydrogenase I, NADP-dependent</fullName>
    </submittedName>
</protein>